<evidence type="ECO:0000313" key="3">
    <source>
        <dbReference type="Proteomes" id="UP001066276"/>
    </source>
</evidence>
<reference evidence="2" key="1">
    <citation type="journal article" date="2022" name="bioRxiv">
        <title>Sequencing and chromosome-scale assembly of the giantPleurodeles waltlgenome.</title>
        <authorList>
            <person name="Brown T."/>
            <person name="Elewa A."/>
            <person name="Iarovenko S."/>
            <person name="Subramanian E."/>
            <person name="Araus A.J."/>
            <person name="Petzold A."/>
            <person name="Susuki M."/>
            <person name="Suzuki K.-i.T."/>
            <person name="Hayashi T."/>
            <person name="Toyoda A."/>
            <person name="Oliveira C."/>
            <person name="Osipova E."/>
            <person name="Leigh N.D."/>
            <person name="Simon A."/>
            <person name="Yun M.H."/>
        </authorList>
    </citation>
    <scope>NUCLEOTIDE SEQUENCE</scope>
    <source>
        <strain evidence="2">20211129_DDA</strain>
        <tissue evidence="2">Liver</tissue>
    </source>
</reference>
<keyword evidence="3" id="KW-1185">Reference proteome</keyword>
<gene>
    <name evidence="2" type="ORF">NDU88_001456</name>
</gene>
<protein>
    <submittedName>
        <fullName evidence="2">Uncharacterized protein</fullName>
    </submittedName>
</protein>
<sequence length="106" mass="11581">MAGQTHFQGPRPGALSSFTATGPTISAGLPRLRAASWPQDPHRRTFECASHSTTQPLELPLLRLTSRRAPIPHRRCRSVPGYLGDLTRLGTELCYMPAILALPRPA</sequence>
<feature type="region of interest" description="Disordered" evidence="1">
    <location>
        <begin position="1"/>
        <end position="22"/>
    </location>
</feature>
<dbReference type="EMBL" id="JANPWB010000003">
    <property type="protein sequence ID" value="KAJ1197600.1"/>
    <property type="molecule type" value="Genomic_DNA"/>
</dbReference>
<dbReference type="AlphaFoldDB" id="A0AAV7V7U9"/>
<evidence type="ECO:0000313" key="2">
    <source>
        <dbReference type="EMBL" id="KAJ1197600.1"/>
    </source>
</evidence>
<evidence type="ECO:0000256" key="1">
    <source>
        <dbReference type="SAM" id="MobiDB-lite"/>
    </source>
</evidence>
<organism evidence="2 3">
    <name type="scientific">Pleurodeles waltl</name>
    <name type="common">Iberian ribbed newt</name>
    <dbReference type="NCBI Taxonomy" id="8319"/>
    <lineage>
        <taxon>Eukaryota</taxon>
        <taxon>Metazoa</taxon>
        <taxon>Chordata</taxon>
        <taxon>Craniata</taxon>
        <taxon>Vertebrata</taxon>
        <taxon>Euteleostomi</taxon>
        <taxon>Amphibia</taxon>
        <taxon>Batrachia</taxon>
        <taxon>Caudata</taxon>
        <taxon>Salamandroidea</taxon>
        <taxon>Salamandridae</taxon>
        <taxon>Pleurodelinae</taxon>
        <taxon>Pleurodeles</taxon>
    </lineage>
</organism>
<name>A0AAV7V7U9_PLEWA</name>
<accession>A0AAV7V7U9</accession>
<proteinExistence type="predicted"/>
<dbReference type="Proteomes" id="UP001066276">
    <property type="component" value="Chromosome 2_1"/>
</dbReference>
<comment type="caution">
    <text evidence="2">The sequence shown here is derived from an EMBL/GenBank/DDBJ whole genome shotgun (WGS) entry which is preliminary data.</text>
</comment>